<feature type="region of interest" description="Disordered" evidence="1">
    <location>
        <begin position="1"/>
        <end position="57"/>
    </location>
</feature>
<protein>
    <submittedName>
        <fullName evidence="2">Methylmalonyl-CoA mutase / B12 binding domain of Methylmalonyl-CoA mutase</fullName>
        <ecNumber evidence="2">5.4.99.2</ecNumber>
    </submittedName>
</protein>
<feature type="non-terminal residue" evidence="2">
    <location>
        <position position="158"/>
    </location>
</feature>
<dbReference type="EMBL" id="CADCWA010000194">
    <property type="protein sequence ID" value="CAA9532666.1"/>
    <property type="molecule type" value="Genomic_DNA"/>
</dbReference>
<evidence type="ECO:0000313" key="2">
    <source>
        <dbReference type="EMBL" id="CAA9532666.1"/>
    </source>
</evidence>
<dbReference type="EC" id="5.4.99.2" evidence="2"/>
<sequence>VDRRARSLEGPSREGGPGRRPDAHHARGDQTPDRLRSRGCRRDRQRLPRRPALHPRALCNHVRWAALDHPAVRRLLHRGGEQRLLPPQPRGGTEGAVRRLRPRHPPRLRQRPSARCRRRRQGGRGDRQRRGHEAAVRRHPARRDERQHDHERRGDPDH</sequence>
<reference evidence="2" key="1">
    <citation type="submission" date="2020-02" db="EMBL/GenBank/DDBJ databases">
        <authorList>
            <person name="Meier V. D."/>
        </authorList>
    </citation>
    <scope>NUCLEOTIDE SEQUENCE</scope>
    <source>
        <strain evidence="2">AVDCRST_MAG31</strain>
    </source>
</reference>
<gene>
    <name evidence="2" type="ORF">AVDCRST_MAG31-2543</name>
</gene>
<feature type="compositionally biased region" description="Basic and acidic residues" evidence="1">
    <location>
        <begin position="16"/>
        <end position="46"/>
    </location>
</feature>
<feature type="compositionally biased region" description="Basic and acidic residues" evidence="1">
    <location>
        <begin position="123"/>
        <end position="158"/>
    </location>
</feature>
<feature type="compositionally biased region" description="Basic residues" evidence="1">
    <location>
        <begin position="98"/>
        <end position="122"/>
    </location>
</feature>
<keyword evidence="2" id="KW-0413">Isomerase</keyword>
<dbReference type="GO" id="GO:0004494">
    <property type="term" value="F:methylmalonyl-CoA mutase activity"/>
    <property type="evidence" value="ECO:0007669"/>
    <property type="project" value="UniProtKB-EC"/>
</dbReference>
<name>A0A6J4TV84_9SPHN</name>
<dbReference type="AlphaFoldDB" id="A0A6J4TV84"/>
<evidence type="ECO:0000256" key="1">
    <source>
        <dbReference type="SAM" id="MobiDB-lite"/>
    </source>
</evidence>
<proteinExistence type="predicted"/>
<feature type="region of interest" description="Disordered" evidence="1">
    <location>
        <begin position="78"/>
        <end position="158"/>
    </location>
</feature>
<accession>A0A6J4TV84</accession>
<feature type="non-terminal residue" evidence="2">
    <location>
        <position position="1"/>
    </location>
</feature>
<organism evidence="2">
    <name type="scientific">uncultured Sphingomonas sp</name>
    <dbReference type="NCBI Taxonomy" id="158754"/>
    <lineage>
        <taxon>Bacteria</taxon>
        <taxon>Pseudomonadati</taxon>
        <taxon>Pseudomonadota</taxon>
        <taxon>Alphaproteobacteria</taxon>
        <taxon>Sphingomonadales</taxon>
        <taxon>Sphingomonadaceae</taxon>
        <taxon>Sphingomonas</taxon>
        <taxon>environmental samples</taxon>
    </lineage>
</organism>